<dbReference type="EMBL" id="BAAAPH010000013">
    <property type="protein sequence ID" value="GAA1580946.1"/>
    <property type="molecule type" value="Genomic_DNA"/>
</dbReference>
<dbReference type="InterPro" id="IPR036265">
    <property type="entry name" value="HIT-like_sf"/>
</dbReference>
<organism evidence="3 4">
    <name type="scientific">Kribbella hippodromi</name>
    <dbReference type="NCBI Taxonomy" id="434347"/>
    <lineage>
        <taxon>Bacteria</taxon>
        <taxon>Bacillati</taxon>
        <taxon>Actinomycetota</taxon>
        <taxon>Actinomycetes</taxon>
        <taxon>Propionibacteriales</taxon>
        <taxon>Kribbellaceae</taxon>
        <taxon>Kribbella</taxon>
    </lineage>
</organism>
<gene>
    <name evidence="3" type="ORF">GCM10009804_41930</name>
</gene>
<reference evidence="4" key="1">
    <citation type="journal article" date="2019" name="Int. J. Syst. Evol. Microbiol.">
        <title>The Global Catalogue of Microorganisms (GCM) 10K type strain sequencing project: providing services to taxonomists for standard genome sequencing and annotation.</title>
        <authorList>
            <consortium name="The Broad Institute Genomics Platform"/>
            <consortium name="The Broad Institute Genome Sequencing Center for Infectious Disease"/>
            <person name="Wu L."/>
            <person name="Ma J."/>
        </authorList>
    </citation>
    <scope>NUCLEOTIDE SEQUENCE [LARGE SCALE GENOMIC DNA]</scope>
    <source>
        <strain evidence="4">JCM 15572</strain>
    </source>
</reference>
<comment type="caution">
    <text evidence="3">The sequence shown here is derived from an EMBL/GenBank/DDBJ whole genome shotgun (WGS) entry which is preliminary data.</text>
</comment>
<dbReference type="Pfam" id="PF01230">
    <property type="entry name" value="HIT"/>
    <property type="match status" value="1"/>
</dbReference>
<dbReference type="InterPro" id="IPR011146">
    <property type="entry name" value="HIT-like"/>
</dbReference>
<evidence type="ECO:0000259" key="2">
    <source>
        <dbReference type="PROSITE" id="PS51084"/>
    </source>
</evidence>
<protein>
    <submittedName>
        <fullName evidence="3">HIT family protein</fullName>
    </submittedName>
</protein>
<dbReference type="InterPro" id="IPR001310">
    <property type="entry name" value="Histidine_triad_HIT"/>
</dbReference>
<accession>A0ABP4PHS8</accession>
<dbReference type="PROSITE" id="PS51084">
    <property type="entry name" value="HIT_2"/>
    <property type="match status" value="1"/>
</dbReference>
<evidence type="ECO:0000256" key="1">
    <source>
        <dbReference type="PROSITE-ProRule" id="PRU00464"/>
    </source>
</evidence>
<evidence type="ECO:0000313" key="4">
    <source>
        <dbReference type="Proteomes" id="UP001501705"/>
    </source>
</evidence>
<feature type="short sequence motif" description="Histidine triad motif" evidence="1">
    <location>
        <begin position="111"/>
        <end position="115"/>
    </location>
</feature>
<dbReference type="Gene3D" id="3.30.428.10">
    <property type="entry name" value="HIT-like"/>
    <property type="match status" value="1"/>
</dbReference>
<proteinExistence type="predicted"/>
<keyword evidence="4" id="KW-1185">Reference proteome</keyword>
<evidence type="ECO:0000313" key="3">
    <source>
        <dbReference type="EMBL" id="GAA1580946.1"/>
    </source>
</evidence>
<dbReference type="Proteomes" id="UP001501705">
    <property type="component" value="Unassembled WGS sequence"/>
</dbReference>
<dbReference type="PANTHER" id="PTHR46648">
    <property type="entry name" value="HIT FAMILY PROTEIN 1"/>
    <property type="match status" value="1"/>
</dbReference>
<dbReference type="PANTHER" id="PTHR46648:SF1">
    <property type="entry name" value="ADENOSINE 5'-MONOPHOSPHORAMIDASE HNT1"/>
    <property type="match status" value="1"/>
</dbReference>
<feature type="domain" description="HIT" evidence="2">
    <location>
        <begin position="12"/>
        <end position="126"/>
    </location>
</feature>
<sequence length="163" mass="18805">MFNHEPVGYDCPFCRVLGGGEDGVTSQQDIVLRTAGAMAFVASRWWPNNRGHVLVVPDEHHENLYDLPPRYGHAVHDAVRAIAIAIRHTYGCDGVSTRQHNEPAGYQDAWHYHVHVFPRYKDDNLYNTRHLARPATRDEREPYARRLRAYFTQYGDLDDRTSC</sequence>
<name>A0ABP4PHS8_9ACTN</name>
<dbReference type="SUPFAM" id="SSF54197">
    <property type="entry name" value="HIT-like"/>
    <property type="match status" value="1"/>
</dbReference>